<dbReference type="GO" id="GO:0006364">
    <property type="term" value="P:rRNA processing"/>
    <property type="evidence" value="ECO:0007669"/>
    <property type="project" value="TreeGrafter"/>
</dbReference>
<dbReference type="GO" id="GO:0034388">
    <property type="term" value="C:Pwp2p-containing subcomplex of 90S preribosome"/>
    <property type="evidence" value="ECO:0007669"/>
    <property type="project" value="TreeGrafter"/>
</dbReference>
<dbReference type="VEuPathDB" id="MicrosporidiaDB:ECU06_0370i"/>
<sequence length="749" mass="85763">MGVGFPVPKICPLVMKNNESDLFKRYRVANQMASGIPLMVRDANGTVHITSATDTSYIVYDVRKMNVLFCGPMFNRIHCVHQRKDAVYVGSYRDVYVTTRGDVVRCFTLPTGPAQSNKRVRVSEESMEGVIRQILGFGETILILTQNELFVTEDLSEIYKVEHDGIERLFHPHTYINKVVKVLKGGRMVLFNVSSRREIYVYRAFEAMITAIEQSPVVDVVGIGLENGTVHIFNLRTDKILFSFKVDGRVSELSFGGNYLMAISRKGMFIFDLDGRKKIVAVENSAGGPNGREECPGREVLSGRFLDGKSLVVSTKDSLTVYEIQGYTLELIKKRRTYNDKIIGMEFIDEKNVLLFGPRNVFSMNMYKDEQNFMFKFKGDVEMMDVNKNIVCFGKRRLYALNFSEKNSRFVLDKNINCLAVYKDFCCFGKDTITLMNLKSKLVHSRFDVSEELVDLAMDFTRIVAATASGIHMYTTKGELVSKHEQKGIVSIRLVESFVIICTLTQILFYDDGVSRIFKMGDEITDYSVSSDSKWIAILCKQKVFLYDILTMTLLDMLGLDDEAKFIRFSPNLDFLLVVSRDNDLVLFSNKSNFQSSVKPEEVTLNFSEFEERNDALETVWKRKRVSLHSELLLLRGLKSKPEDTRAEDSSLPEPSLEMLEKLLDEDWIKGLSKEEALRVMDLIIPHISTSMDVVQRILFSLLRYKSHLLEPEDIQIFNERFSREWDDFEENALKAMGYLEIEADGLLQ</sequence>
<dbReference type="Pfam" id="PF25171">
    <property type="entry name" value="Beta-prop_WDR36-Utp21_1st"/>
    <property type="match status" value="1"/>
</dbReference>
<dbReference type="SUPFAM" id="SSF50978">
    <property type="entry name" value="WD40 repeat-like"/>
    <property type="match status" value="2"/>
</dbReference>
<dbReference type="GO" id="GO:0032040">
    <property type="term" value="C:small-subunit processome"/>
    <property type="evidence" value="ECO:0007669"/>
    <property type="project" value="TreeGrafter"/>
</dbReference>
<dbReference type="VEuPathDB" id="MicrosporidiaDB:M970_060310"/>
<dbReference type="PANTHER" id="PTHR22840">
    <property type="entry name" value="WD REPEAT-CONTAINING PROTEIN 36"/>
    <property type="match status" value="1"/>
</dbReference>
<dbReference type="VEuPathDB" id="MicrosporidiaDB:AEWD_060310"/>
<name>M1K8M9_ENCCN</name>
<accession>M1K8M9</accession>
<proteinExistence type="predicted"/>
<evidence type="ECO:0000313" key="2">
    <source>
        <dbReference type="EMBL" id="AGE95652.1"/>
    </source>
</evidence>
<protein>
    <recommendedName>
        <fullName evidence="1">WDR36/Utp21 N-terminal domain-containing protein</fullName>
    </recommendedName>
</protein>
<dbReference type="AlphaFoldDB" id="M1K8M9"/>
<dbReference type="VEuPathDB" id="MicrosporidiaDB:AEWQ_060300"/>
<evidence type="ECO:0000259" key="1">
    <source>
        <dbReference type="Pfam" id="PF25171"/>
    </source>
</evidence>
<dbReference type="Gene3D" id="2.130.10.10">
    <property type="entry name" value="YVTN repeat-like/Quinoprotein amine dehydrogenase"/>
    <property type="match status" value="2"/>
</dbReference>
<dbReference type="EMBL" id="KC513609">
    <property type="protein sequence ID" value="AGE95652.1"/>
    <property type="molecule type" value="Genomic_DNA"/>
</dbReference>
<organism evidence="2">
    <name type="scientific">Encephalitozoon cuniculi</name>
    <name type="common">Microsporidian parasite</name>
    <dbReference type="NCBI Taxonomy" id="6035"/>
    <lineage>
        <taxon>Eukaryota</taxon>
        <taxon>Fungi</taxon>
        <taxon>Fungi incertae sedis</taxon>
        <taxon>Microsporidia</taxon>
        <taxon>Unikaryonidae</taxon>
        <taxon>Encephalitozoon</taxon>
    </lineage>
</organism>
<dbReference type="InterPro" id="IPR059157">
    <property type="entry name" value="WDR36-Utp21_N"/>
</dbReference>
<feature type="domain" description="WDR36/Utp21 N-terminal" evidence="1">
    <location>
        <begin position="49"/>
        <end position="315"/>
    </location>
</feature>
<gene>
    <name evidence="2" type="ORF">ECU06_0370i</name>
</gene>
<dbReference type="InterPro" id="IPR036322">
    <property type="entry name" value="WD40_repeat_dom_sf"/>
</dbReference>
<dbReference type="InterPro" id="IPR015943">
    <property type="entry name" value="WD40/YVTN_repeat-like_dom_sf"/>
</dbReference>
<reference evidence="2" key="1">
    <citation type="journal article" date="2013" name="Eukaryot. Cell">
        <title>Extremely Reduced Levels of Heterozygosity in the Vertebrate Pathogen Encephalitozoon cuniculi.</title>
        <authorList>
            <person name="Selman M."/>
            <person name="Sak B."/>
            <person name="Kvac M."/>
            <person name="Farinelli L."/>
            <person name="Weiss L.M."/>
            <person name="Corradi N."/>
        </authorList>
    </citation>
    <scope>NUCLEOTIDE SEQUENCE</scope>
</reference>
<dbReference type="PANTHER" id="PTHR22840:SF12">
    <property type="entry name" value="WD REPEAT-CONTAINING PROTEIN 36"/>
    <property type="match status" value="1"/>
</dbReference>
<dbReference type="VEuPathDB" id="MicrosporidiaDB:AEWR_060310"/>